<dbReference type="Pfam" id="PF00082">
    <property type="entry name" value="Peptidase_S8"/>
    <property type="match status" value="1"/>
</dbReference>
<evidence type="ECO:0000256" key="5">
    <source>
        <dbReference type="SAM" id="MobiDB-lite"/>
    </source>
</evidence>
<dbReference type="Gene3D" id="3.40.50.200">
    <property type="entry name" value="Peptidase S8/S53 domain"/>
    <property type="match status" value="1"/>
</dbReference>
<evidence type="ECO:0000259" key="6">
    <source>
        <dbReference type="Pfam" id="PF00082"/>
    </source>
</evidence>
<organism evidence="8 9">
    <name type="scientific">Fusarium sarcochroum</name>
    <dbReference type="NCBI Taxonomy" id="1208366"/>
    <lineage>
        <taxon>Eukaryota</taxon>
        <taxon>Fungi</taxon>
        <taxon>Dikarya</taxon>
        <taxon>Ascomycota</taxon>
        <taxon>Pezizomycotina</taxon>
        <taxon>Sordariomycetes</taxon>
        <taxon>Hypocreomycetidae</taxon>
        <taxon>Hypocreales</taxon>
        <taxon>Nectriaceae</taxon>
        <taxon>Fusarium</taxon>
        <taxon>Fusarium lateritium species complex</taxon>
    </lineage>
</organism>
<dbReference type="CDD" id="cd00306">
    <property type="entry name" value="Peptidases_S8_S53"/>
    <property type="match status" value="1"/>
</dbReference>
<gene>
    <name evidence="8" type="ORF">FSARC_7144</name>
</gene>
<feature type="active site" description="Charge relay system" evidence="4">
    <location>
        <position position="676"/>
    </location>
</feature>
<dbReference type="EMBL" id="JABEXW010000380">
    <property type="protein sequence ID" value="KAF4964966.1"/>
    <property type="molecule type" value="Genomic_DNA"/>
</dbReference>
<feature type="active site" description="Charge relay system" evidence="4">
    <location>
        <position position="636"/>
    </location>
</feature>
<dbReference type="Proteomes" id="UP000622797">
    <property type="component" value="Unassembled WGS sequence"/>
</dbReference>
<accession>A0A8H4X8M0</accession>
<keyword evidence="3 4" id="KW-0720">Serine protease</keyword>
<feature type="compositionally biased region" description="Low complexity" evidence="5">
    <location>
        <begin position="101"/>
        <end position="111"/>
    </location>
</feature>
<keyword evidence="2 4" id="KW-0378">Hydrolase</keyword>
<reference evidence="8" key="2">
    <citation type="submission" date="2020-05" db="EMBL/GenBank/DDBJ databases">
        <authorList>
            <person name="Kim H.-S."/>
            <person name="Proctor R.H."/>
            <person name="Brown D.W."/>
        </authorList>
    </citation>
    <scope>NUCLEOTIDE SEQUENCE</scope>
    <source>
        <strain evidence="8">NRRL 20472</strain>
    </source>
</reference>
<evidence type="ECO:0000256" key="1">
    <source>
        <dbReference type="ARBA" id="ARBA00022670"/>
    </source>
</evidence>
<dbReference type="InterPro" id="IPR023828">
    <property type="entry name" value="Peptidase_S8_Ser-AS"/>
</dbReference>
<feature type="domain" description="Peptidase S8/S53" evidence="6">
    <location>
        <begin position="630"/>
        <end position="898"/>
    </location>
</feature>
<sequence length="970" mass="109453">MPSVAFFVEGIGDTIEYKLICKLQQFSAIISQPRELAQCSTRTQELRNAINGLDVQIHRTFTALQLDLILYLELEIGDEESESSSDTDTDENIDQDRSQDDASSSSSLDSKSTAHSHDTWNPLNNAKLSSVEDALSHITELCSLLEARVNPLMIPILPEDSDQAQAYPRLTRLINHLKDISEAGDTVDLIPSHRRTKAEFLFNIASDKENADAFISFCDPDQPRPHKRRLCYALSNSYEDDRDLEFYVSDDHASHEYSSITVKVPKGSKRTRLYDDNCPDDKKSLWDLVKNDYFKRKKTGSFLWSTDEKAELVQLDQRKSLAAKLVIGLMLSIDSEHVLESWNPRRIYFLKPAGAHYSPFVPLATETDKFRLRKCLKLHPADALLEDGHALQPLPQFMLLAKALYQIGDGDTLDRVKLPRASGEALRNSWKRLRTIVEEYPLKDNDKFEVDLEALPFIKAAEGCLNFHVEYQKNIIGVDTNQRIIVAWQVVFETILAEIDVDLKSLLIAPSSGVGTSERPPTKQPGDLVASPTPSCSANSPTKTSFPSNMFDSGLSQEFSTQDIHVKSTLVNPCQYTVLAKLFDEPQTGNSSTHRADDFWERLDKFHRSYSHSVTTRTTRESGADFPRRIRIAVLDTGFDFECPYIKGLTSSGRVRKEWCHSWVGDGVNDGDEELHGTNCAYLLHKTAPEADIYIAKVFEENLVKFYQAENIAKVRHKYLSEMPGVHDQVEASAANFPTKAIKYAADVWDVDIISMSFGLRLPQTQGNKSKDDSMRQDYEKIIEDIKTAIRDASIRSPRLMFAAASNNGKNEHRAFSARYSPHVFCVHASDGYGEDGGINPKTEGGLNFMTLGMDLELFGKREFPKGGRLIPKYSPVVKSGTSLATPVAAGIAATVLDLGARVRRFDDKIGKKLRRPEEMEKVLRLMSEAKNDFGGRLHYMAPWRFWNNGWEINDGRARWDAIEEELRVW</sequence>
<dbReference type="Pfam" id="PF24476">
    <property type="entry name" value="DUF7580"/>
    <property type="match status" value="1"/>
</dbReference>
<dbReference type="InterPro" id="IPR056002">
    <property type="entry name" value="DUF7580"/>
</dbReference>
<dbReference type="InterPro" id="IPR015500">
    <property type="entry name" value="Peptidase_S8_subtilisin-rel"/>
</dbReference>
<feature type="compositionally biased region" description="Acidic residues" evidence="5">
    <location>
        <begin position="80"/>
        <end position="93"/>
    </location>
</feature>
<dbReference type="InterPro" id="IPR036852">
    <property type="entry name" value="Peptidase_S8/S53_dom_sf"/>
</dbReference>
<feature type="active site" description="Charge relay system" evidence="4">
    <location>
        <position position="883"/>
    </location>
</feature>
<dbReference type="GO" id="GO:0004252">
    <property type="term" value="F:serine-type endopeptidase activity"/>
    <property type="evidence" value="ECO:0007669"/>
    <property type="project" value="UniProtKB-UniRule"/>
</dbReference>
<evidence type="ECO:0000313" key="9">
    <source>
        <dbReference type="Proteomes" id="UP000622797"/>
    </source>
</evidence>
<comment type="similarity">
    <text evidence="4">Belongs to the peptidase S8 family.</text>
</comment>
<proteinExistence type="inferred from homology"/>
<keyword evidence="9" id="KW-1185">Reference proteome</keyword>
<evidence type="ECO:0008006" key="10">
    <source>
        <dbReference type="Google" id="ProtNLM"/>
    </source>
</evidence>
<dbReference type="OrthoDB" id="206201at2759"/>
<evidence type="ECO:0000259" key="7">
    <source>
        <dbReference type="Pfam" id="PF24476"/>
    </source>
</evidence>
<keyword evidence="1 4" id="KW-0645">Protease</keyword>
<feature type="domain" description="DUF7580" evidence="7">
    <location>
        <begin position="224"/>
        <end position="504"/>
    </location>
</feature>
<feature type="region of interest" description="Disordered" evidence="5">
    <location>
        <begin position="80"/>
        <end position="121"/>
    </location>
</feature>
<comment type="caution">
    <text evidence="8">The sequence shown here is derived from an EMBL/GenBank/DDBJ whole genome shotgun (WGS) entry which is preliminary data.</text>
</comment>
<dbReference type="PROSITE" id="PS51892">
    <property type="entry name" value="SUBTILASE"/>
    <property type="match status" value="1"/>
</dbReference>
<evidence type="ECO:0000256" key="2">
    <source>
        <dbReference type="ARBA" id="ARBA00022801"/>
    </source>
</evidence>
<evidence type="ECO:0000256" key="3">
    <source>
        <dbReference type="ARBA" id="ARBA00022825"/>
    </source>
</evidence>
<name>A0A8H4X8M0_9HYPO</name>
<evidence type="ECO:0000313" key="8">
    <source>
        <dbReference type="EMBL" id="KAF4964966.1"/>
    </source>
</evidence>
<dbReference type="SUPFAM" id="SSF52743">
    <property type="entry name" value="Subtilisin-like"/>
    <property type="match status" value="1"/>
</dbReference>
<dbReference type="InterPro" id="IPR000209">
    <property type="entry name" value="Peptidase_S8/S53_dom"/>
</dbReference>
<dbReference type="PROSITE" id="PS00138">
    <property type="entry name" value="SUBTILASE_SER"/>
    <property type="match status" value="1"/>
</dbReference>
<evidence type="ECO:0000256" key="4">
    <source>
        <dbReference type="PROSITE-ProRule" id="PRU01240"/>
    </source>
</evidence>
<feature type="region of interest" description="Disordered" evidence="5">
    <location>
        <begin position="512"/>
        <end position="543"/>
    </location>
</feature>
<dbReference type="AlphaFoldDB" id="A0A8H4X8M0"/>
<dbReference type="GO" id="GO:0006508">
    <property type="term" value="P:proteolysis"/>
    <property type="evidence" value="ECO:0007669"/>
    <property type="project" value="UniProtKB-KW"/>
</dbReference>
<protein>
    <recommendedName>
        <fullName evidence="10">Peptidase S8/S53 domain-containing protein</fullName>
    </recommendedName>
</protein>
<feature type="compositionally biased region" description="Polar residues" evidence="5">
    <location>
        <begin position="532"/>
        <end position="543"/>
    </location>
</feature>
<reference evidence="8" key="1">
    <citation type="journal article" date="2020" name="BMC Genomics">
        <title>Correction to: Identification and distribution of gene clusters required for synthesis of sphingolipid metabolism inhibitors in diverse species of the filamentous fungus Fusarium.</title>
        <authorList>
            <person name="Kim H.S."/>
            <person name="Lohmar J.M."/>
            <person name="Busman M."/>
            <person name="Brown D.W."/>
            <person name="Naumann T.A."/>
            <person name="Divon H.H."/>
            <person name="Lysoe E."/>
            <person name="Uhlig S."/>
            <person name="Proctor R.H."/>
        </authorList>
    </citation>
    <scope>NUCLEOTIDE SEQUENCE</scope>
    <source>
        <strain evidence="8">NRRL 20472</strain>
    </source>
</reference>
<dbReference type="PRINTS" id="PR00723">
    <property type="entry name" value="SUBTILISIN"/>
</dbReference>